<protein>
    <submittedName>
        <fullName evidence="9">Phosphatase PAP2 family protein</fullName>
    </submittedName>
</protein>
<evidence type="ECO:0000256" key="6">
    <source>
        <dbReference type="ARBA" id="ARBA00023136"/>
    </source>
</evidence>
<keyword evidence="3 7" id="KW-0812">Transmembrane</keyword>
<feature type="transmembrane region" description="Helical" evidence="7">
    <location>
        <begin position="33"/>
        <end position="57"/>
    </location>
</feature>
<dbReference type="PANTHER" id="PTHR14969:SF62">
    <property type="entry name" value="DECAPRENYLPHOSPHORYL-5-PHOSPHORIBOSE PHOSPHATASE RV3807C-RELATED"/>
    <property type="match status" value="1"/>
</dbReference>
<evidence type="ECO:0000256" key="5">
    <source>
        <dbReference type="ARBA" id="ARBA00022989"/>
    </source>
</evidence>
<keyword evidence="5 7" id="KW-1133">Transmembrane helix</keyword>
<keyword evidence="10" id="KW-1185">Reference proteome</keyword>
<comment type="caution">
    <text evidence="9">The sequence shown here is derived from an EMBL/GenBank/DDBJ whole genome shotgun (WGS) entry which is preliminary data.</text>
</comment>
<dbReference type="GO" id="GO:0016787">
    <property type="term" value="F:hydrolase activity"/>
    <property type="evidence" value="ECO:0007669"/>
    <property type="project" value="UniProtKB-KW"/>
</dbReference>
<accession>A0A5S4V9I0</accession>
<feature type="transmembrane region" description="Helical" evidence="7">
    <location>
        <begin position="111"/>
        <end position="136"/>
    </location>
</feature>
<keyword evidence="4" id="KW-0378">Hydrolase</keyword>
<dbReference type="SUPFAM" id="SSF48317">
    <property type="entry name" value="Acid phosphatase/Vanadium-dependent haloperoxidase"/>
    <property type="match status" value="1"/>
</dbReference>
<dbReference type="CDD" id="cd03392">
    <property type="entry name" value="PAP2_like_2"/>
    <property type="match status" value="1"/>
</dbReference>
<evidence type="ECO:0000256" key="7">
    <source>
        <dbReference type="SAM" id="Phobius"/>
    </source>
</evidence>
<evidence type="ECO:0000256" key="1">
    <source>
        <dbReference type="ARBA" id="ARBA00004651"/>
    </source>
</evidence>
<evidence type="ECO:0000259" key="8">
    <source>
        <dbReference type="SMART" id="SM00014"/>
    </source>
</evidence>
<proteinExistence type="predicted"/>
<dbReference type="Proteomes" id="UP000325243">
    <property type="component" value="Unassembled WGS sequence"/>
</dbReference>
<dbReference type="AlphaFoldDB" id="A0A5S4V9I0"/>
<dbReference type="Gene3D" id="1.20.144.10">
    <property type="entry name" value="Phosphatidic acid phosphatase type 2/haloperoxidase"/>
    <property type="match status" value="1"/>
</dbReference>
<keyword evidence="6 7" id="KW-0472">Membrane</keyword>
<dbReference type="InterPro" id="IPR036938">
    <property type="entry name" value="PAP2/HPO_sf"/>
</dbReference>
<feature type="domain" description="Phosphatidic acid phosphatase type 2/haloperoxidase" evidence="8">
    <location>
        <begin position="62"/>
        <end position="167"/>
    </location>
</feature>
<feature type="transmembrane region" description="Helical" evidence="7">
    <location>
        <begin position="64"/>
        <end position="81"/>
    </location>
</feature>
<dbReference type="GO" id="GO:0005886">
    <property type="term" value="C:plasma membrane"/>
    <property type="evidence" value="ECO:0007669"/>
    <property type="project" value="UniProtKB-SubCell"/>
</dbReference>
<dbReference type="PANTHER" id="PTHR14969">
    <property type="entry name" value="SPHINGOSINE-1-PHOSPHATE PHOSPHOHYDROLASE"/>
    <property type="match status" value="1"/>
</dbReference>
<gene>
    <name evidence="9" type="ORF">FYC51_02760</name>
</gene>
<evidence type="ECO:0000313" key="9">
    <source>
        <dbReference type="EMBL" id="TYL54553.1"/>
    </source>
</evidence>
<name>A0A5S4V9I0_9MICO</name>
<evidence type="ECO:0000256" key="2">
    <source>
        <dbReference type="ARBA" id="ARBA00022475"/>
    </source>
</evidence>
<reference evidence="9 10" key="1">
    <citation type="submission" date="2019-08" db="EMBL/GenBank/DDBJ databases">
        <authorList>
            <person name="Hu J."/>
        </authorList>
    </citation>
    <scope>NUCLEOTIDE SEQUENCE [LARGE SCALE GENOMIC DNA]</scope>
    <source>
        <strain evidence="9 10">NEAU-184</strain>
    </source>
</reference>
<evidence type="ECO:0000313" key="10">
    <source>
        <dbReference type="Proteomes" id="UP000325243"/>
    </source>
</evidence>
<organism evidence="9 10">
    <name type="scientific">Agromyces mariniharenae</name>
    <dbReference type="NCBI Taxonomy" id="2604423"/>
    <lineage>
        <taxon>Bacteria</taxon>
        <taxon>Bacillati</taxon>
        <taxon>Actinomycetota</taxon>
        <taxon>Actinomycetes</taxon>
        <taxon>Micrococcales</taxon>
        <taxon>Microbacteriaceae</taxon>
        <taxon>Agromyces</taxon>
    </lineage>
</organism>
<evidence type="ECO:0000256" key="4">
    <source>
        <dbReference type="ARBA" id="ARBA00022801"/>
    </source>
</evidence>
<dbReference type="EMBL" id="VSSB01000001">
    <property type="protein sequence ID" value="TYL54553.1"/>
    <property type="molecule type" value="Genomic_DNA"/>
</dbReference>
<sequence length="202" mass="21624">MIREGGVPFEIDEEWAEEVLTLRGPFGDTVALFMNWLGGGIVGVFVIPVGVAVVLLIMRRPWGALYFIVASAASAGVVQLLKEWFGRARPEDMLVTSDFGSFPSGHVANAATISVAIGVIVPIVGVWIAGAAYTLLMALTRTYLGAHWFSDTVGGLLVGAGVALVLWAAFAVPLERERLAWIARVSERNAARAQAHITPPER</sequence>
<comment type="subcellular location">
    <subcellularLocation>
        <location evidence="1">Cell membrane</location>
        <topology evidence="1">Multi-pass membrane protein</topology>
    </subcellularLocation>
</comment>
<keyword evidence="2" id="KW-1003">Cell membrane</keyword>
<evidence type="ECO:0000256" key="3">
    <source>
        <dbReference type="ARBA" id="ARBA00022692"/>
    </source>
</evidence>
<dbReference type="InterPro" id="IPR000326">
    <property type="entry name" value="PAP2/HPO"/>
</dbReference>
<dbReference type="SMART" id="SM00014">
    <property type="entry name" value="acidPPc"/>
    <property type="match status" value="1"/>
</dbReference>
<dbReference type="Pfam" id="PF01569">
    <property type="entry name" value="PAP2"/>
    <property type="match status" value="1"/>
</dbReference>
<feature type="transmembrane region" description="Helical" evidence="7">
    <location>
        <begin position="148"/>
        <end position="170"/>
    </location>
</feature>